<dbReference type="Proteomes" id="UP000279271">
    <property type="component" value="Unassembled WGS sequence"/>
</dbReference>
<feature type="compositionally biased region" description="Pro residues" evidence="5">
    <location>
        <begin position="229"/>
        <end position="244"/>
    </location>
</feature>
<proteinExistence type="predicted"/>
<evidence type="ECO:0000313" key="9">
    <source>
        <dbReference type="Proteomes" id="UP000028924"/>
    </source>
</evidence>
<dbReference type="SMART" id="SM01019">
    <property type="entry name" value="B3"/>
    <property type="match status" value="1"/>
</dbReference>
<dbReference type="InterPro" id="IPR015300">
    <property type="entry name" value="DNA-bd_pseudobarrel_sf"/>
</dbReference>
<dbReference type="CDD" id="cd10017">
    <property type="entry name" value="B3_DNA"/>
    <property type="match status" value="1"/>
</dbReference>
<keyword evidence="3" id="KW-0804">Transcription</keyword>
<dbReference type="eggNOG" id="ENOG502QWC1">
    <property type="taxonomic scope" value="Eukaryota"/>
</dbReference>
<accession>A0A087SJH0</accession>
<keyword evidence="1" id="KW-0805">Transcription regulation</keyword>
<reference evidence="8" key="3">
    <citation type="submission" date="2018-10" db="EMBL/GenBank/DDBJ databases">
        <authorList>
            <person name="Hovde B."/>
            <person name="Zhang X."/>
        </authorList>
    </citation>
    <scope>NUCLEOTIDE SEQUENCE [LARGE SCALE GENOMIC DNA]</scope>
    <source>
        <strain evidence="8">UTEX 25</strain>
    </source>
</reference>
<evidence type="ECO:0000256" key="3">
    <source>
        <dbReference type="ARBA" id="ARBA00023163"/>
    </source>
</evidence>
<dbReference type="STRING" id="3075.A0A087SJH0"/>
<reference evidence="10" key="2">
    <citation type="journal article" date="2018" name="Algal Res.">
        <title>Characterization of plant carbon substrate utilization by Auxenochlorella protothecoides.</title>
        <authorList>
            <person name="Vogler B.W."/>
            <person name="Starkenburg S.R."/>
            <person name="Sudasinghe N."/>
            <person name="Schambach J.Y."/>
            <person name="Rollin J.A."/>
            <person name="Pattathil S."/>
            <person name="Barry A.N."/>
        </authorList>
    </citation>
    <scope>NUCLEOTIDE SEQUENCE [LARGE SCALE GENOMIC DNA]</scope>
    <source>
        <strain evidence="10">UTEX 25</strain>
    </source>
</reference>
<feature type="region of interest" description="Disordered" evidence="5">
    <location>
        <begin position="227"/>
        <end position="250"/>
    </location>
</feature>
<dbReference type="InterPro" id="IPR003340">
    <property type="entry name" value="B3_DNA-bd"/>
</dbReference>
<evidence type="ECO:0000259" key="6">
    <source>
        <dbReference type="SMART" id="SM01019"/>
    </source>
</evidence>
<organism evidence="7 9">
    <name type="scientific">Auxenochlorella protothecoides</name>
    <name type="common">Green microalga</name>
    <name type="synonym">Chlorella protothecoides</name>
    <dbReference type="NCBI Taxonomy" id="3075"/>
    <lineage>
        <taxon>Eukaryota</taxon>
        <taxon>Viridiplantae</taxon>
        <taxon>Chlorophyta</taxon>
        <taxon>core chlorophytes</taxon>
        <taxon>Trebouxiophyceae</taxon>
        <taxon>Chlorellales</taxon>
        <taxon>Chlorellaceae</taxon>
        <taxon>Auxenochlorella</taxon>
    </lineage>
</organism>
<dbReference type="RefSeq" id="XP_011398770.1">
    <property type="nucleotide sequence ID" value="XM_011400468.1"/>
</dbReference>
<keyword evidence="2" id="KW-0238">DNA-binding</keyword>
<dbReference type="Proteomes" id="UP000028924">
    <property type="component" value="Unassembled WGS sequence"/>
</dbReference>
<dbReference type="GeneID" id="23612879"/>
<feature type="region of interest" description="Disordered" evidence="5">
    <location>
        <begin position="111"/>
        <end position="150"/>
    </location>
</feature>
<evidence type="ECO:0000256" key="2">
    <source>
        <dbReference type="ARBA" id="ARBA00023125"/>
    </source>
</evidence>
<dbReference type="Gene3D" id="2.40.330.10">
    <property type="entry name" value="DNA-binding pseudobarrel domain"/>
    <property type="match status" value="1"/>
</dbReference>
<dbReference type="KEGG" id="apro:F751_1488"/>
<evidence type="ECO:0000313" key="8">
    <source>
        <dbReference type="EMBL" id="RMZ55869.1"/>
    </source>
</evidence>
<dbReference type="PANTHER" id="PTHR46245:SF3">
    <property type="entry name" value="B3 DOMAIN-CONTAINING TRANSCRIPTION REPRESSOR VAL1"/>
    <property type="match status" value="1"/>
</dbReference>
<protein>
    <submittedName>
        <fullName evidence="7">B3 domain-containing transcription repressor VAL2</fullName>
    </submittedName>
</protein>
<dbReference type="Pfam" id="PF02362">
    <property type="entry name" value="B3"/>
    <property type="match status" value="1"/>
</dbReference>
<name>A0A087SJH0_AUXPR</name>
<evidence type="ECO:0000256" key="5">
    <source>
        <dbReference type="SAM" id="MobiDB-lite"/>
    </source>
</evidence>
<keyword evidence="9" id="KW-1185">Reference proteome</keyword>
<dbReference type="AlphaFoldDB" id="A0A087SJH0"/>
<dbReference type="PANTHER" id="PTHR46245">
    <property type="entry name" value="B3 DOMAIN-CONTAINING PROTEIN OS07G0563300"/>
    <property type="match status" value="1"/>
</dbReference>
<evidence type="ECO:0000313" key="10">
    <source>
        <dbReference type="Proteomes" id="UP000279271"/>
    </source>
</evidence>
<dbReference type="SUPFAM" id="SSF101936">
    <property type="entry name" value="DNA-binding pseudobarrel domain"/>
    <property type="match status" value="1"/>
</dbReference>
<evidence type="ECO:0000256" key="4">
    <source>
        <dbReference type="ARBA" id="ARBA00023242"/>
    </source>
</evidence>
<evidence type="ECO:0000256" key="1">
    <source>
        <dbReference type="ARBA" id="ARBA00023015"/>
    </source>
</evidence>
<gene>
    <name evidence="8" type="ORF">APUTEX25_003835</name>
    <name evidence="7" type="ORF">F751_1488</name>
</gene>
<reference evidence="7 9" key="1">
    <citation type="journal article" date="2014" name="BMC Genomics">
        <title>Oil accumulation mechanisms of the oleaginous microalga Chlorella protothecoides revealed through its genome, transcriptomes, and proteomes.</title>
        <authorList>
            <person name="Gao C."/>
            <person name="Wang Y."/>
            <person name="Shen Y."/>
            <person name="Yan D."/>
            <person name="He X."/>
            <person name="Dai J."/>
            <person name="Wu Q."/>
        </authorList>
    </citation>
    <scope>NUCLEOTIDE SEQUENCE [LARGE SCALE GENOMIC DNA]</scope>
    <source>
        <strain evidence="7 9">0710</strain>
    </source>
</reference>
<feature type="domain" description="TF-B3" evidence="6">
    <location>
        <begin position="7"/>
        <end position="107"/>
    </location>
</feature>
<evidence type="ECO:0000313" key="7">
    <source>
        <dbReference type="EMBL" id="KFM25874.1"/>
    </source>
</evidence>
<sequence>MGTAVLFEKVLTGSDASGNGRIVIPKGQAESHFPEIEAQTGQNFVVMDTYGKKHTFRFRFWINNASRMYLLENTQDVLNRYAMQAGDVLIFSRSPEGQYCVCGRQGTKEDVSRKTATKRLTEGASSKRGGKTSKQPHTDLARTKRMKSKHEASQVQSVYSSYWSGYSLPPRRDGVFRAVPNASGHETGKVMAQCGCWTAIVDLCGEAFQAFFETAESAAEALEAALHAPPMPPPPMPPPAPLPAEPRHPLAPRASLGQLAEAAAMMPGLSHMSGRNLGPPLGLAA</sequence>
<keyword evidence="4" id="KW-0539">Nucleus</keyword>
<dbReference type="OrthoDB" id="757982at2759"/>
<dbReference type="EMBL" id="KL662123">
    <property type="protein sequence ID" value="KFM25874.1"/>
    <property type="molecule type" value="Genomic_DNA"/>
</dbReference>
<dbReference type="EMBL" id="QOKY01000158">
    <property type="protein sequence ID" value="RMZ55869.1"/>
    <property type="molecule type" value="Genomic_DNA"/>
</dbReference>
<dbReference type="GO" id="GO:0003677">
    <property type="term" value="F:DNA binding"/>
    <property type="evidence" value="ECO:0007669"/>
    <property type="project" value="UniProtKB-KW"/>
</dbReference>
<reference evidence="8" key="4">
    <citation type="submission" date="2018-11" db="EMBL/GenBank/DDBJ databases">
        <title>Characterization of plant carbon substrate utilization by Auxenochlorella protothecoides.</title>
        <authorList>
            <person name="Vogler B.W."/>
            <person name="Starkenburg S.R."/>
            <person name="Sudasinghe N."/>
            <person name="Schambach J.Y."/>
            <person name="Rollin J.A."/>
            <person name="Pattathil S."/>
            <person name="Barry A.N."/>
        </authorList>
    </citation>
    <scope>NUCLEOTIDE SEQUENCE [LARGE SCALE GENOMIC DNA]</scope>
    <source>
        <strain evidence="8">UTEX 25</strain>
    </source>
</reference>